<evidence type="ECO:0000313" key="2">
    <source>
        <dbReference type="Proteomes" id="UP000294225"/>
    </source>
</evidence>
<evidence type="ECO:0000313" key="1">
    <source>
        <dbReference type="EMBL" id="TCC36493.1"/>
    </source>
</evidence>
<dbReference type="AlphaFoldDB" id="A0A4R0IRR6"/>
<reference evidence="1 2" key="1">
    <citation type="submission" date="2019-02" db="EMBL/GenBank/DDBJ databases">
        <title>Kribbella capetownensis sp. nov. and Kribbella speibonae sp. nov., isolated from soil.</title>
        <authorList>
            <person name="Curtis S.M."/>
            <person name="Norton I."/>
            <person name="Everest G.J."/>
            <person name="Meyers P.R."/>
        </authorList>
    </citation>
    <scope>NUCLEOTIDE SEQUENCE [LARGE SCALE GENOMIC DNA]</scope>
    <source>
        <strain evidence="1 2">YM55</strain>
    </source>
</reference>
<protein>
    <submittedName>
        <fullName evidence="1">Recombinase family protein</fullName>
    </submittedName>
</protein>
<dbReference type="Proteomes" id="UP000294225">
    <property type="component" value="Unassembled WGS sequence"/>
</dbReference>
<comment type="caution">
    <text evidence="1">The sequence shown here is derived from an EMBL/GenBank/DDBJ whole genome shotgun (WGS) entry which is preliminary data.</text>
</comment>
<dbReference type="EMBL" id="SJKC01000003">
    <property type="protein sequence ID" value="TCC36493.1"/>
    <property type="molecule type" value="Genomic_DNA"/>
</dbReference>
<sequence>MDRSTGKAAKISAHATPVLATLPVRQRTPAPERQRAYGYLRKDLLPVESEVNRTKERIDRFAKTSGYEIAAVFVEECGKWPHPVAFERLVQAIFRDRVEVVIVPSLVHFAGLGSFNSFKEHFEAATQARVVCALEPLSS</sequence>
<name>A0A4R0IRR6_9ACTN</name>
<organism evidence="1 2">
    <name type="scientific">Kribbella speibonae</name>
    <dbReference type="NCBI Taxonomy" id="1572660"/>
    <lineage>
        <taxon>Bacteria</taxon>
        <taxon>Bacillati</taxon>
        <taxon>Actinomycetota</taxon>
        <taxon>Actinomycetes</taxon>
        <taxon>Propionibacteriales</taxon>
        <taxon>Kribbellaceae</taxon>
        <taxon>Kribbella</taxon>
    </lineage>
</organism>
<dbReference type="RefSeq" id="WP_131498318.1">
    <property type="nucleotide sequence ID" value="NZ_SJKC01000003.1"/>
</dbReference>
<gene>
    <name evidence="1" type="ORF">E0H92_28110</name>
</gene>
<accession>A0A4R0IRR6</accession>
<proteinExistence type="predicted"/>